<accession>A0A9N9HN13</accession>
<dbReference type="EMBL" id="CAJVPP010008489">
    <property type="protein sequence ID" value="CAG8697297.1"/>
    <property type="molecule type" value="Genomic_DNA"/>
</dbReference>
<proteinExistence type="predicted"/>
<sequence length="51" mass="5895">VENKEQNYILLSLTDENSFISTVIDVRLAQKFQDVNNTSLLFLNLAYKAFI</sequence>
<feature type="non-terminal residue" evidence="1">
    <location>
        <position position="1"/>
    </location>
</feature>
<dbReference type="AlphaFoldDB" id="A0A9N9HN13"/>
<evidence type="ECO:0000313" key="2">
    <source>
        <dbReference type="Proteomes" id="UP000789375"/>
    </source>
</evidence>
<evidence type="ECO:0000313" key="1">
    <source>
        <dbReference type="EMBL" id="CAG8697297.1"/>
    </source>
</evidence>
<protein>
    <submittedName>
        <fullName evidence="1">10949_t:CDS:1</fullName>
    </submittedName>
</protein>
<gene>
    <name evidence="1" type="ORF">FMOSSE_LOCUS13645</name>
</gene>
<comment type="caution">
    <text evidence="1">The sequence shown here is derived from an EMBL/GenBank/DDBJ whole genome shotgun (WGS) entry which is preliminary data.</text>
</comment>
<dbReference type="Proteomes" id="UP000789375">
    <property type="component" value="Unassembled WGS sequence"/>
</dbReference>
<organism evidence="1 2">
    <name type="scientific">Funneliformis mosseae</name>
    <name type="common">Endomycorrhizal fungus</name>
    <name type="synonym">Glomus mosseae</name>
    <dbReference type="NCBI Taxonomy" id="27381"/>
    <lineage>
        <taxon>Eukaryota</taxon>
        <taxon>Fungi</taxon>
        <taxon>Fungi incertae sedis</taxon>
        <taxon>Mucoromycota</taxon>
        <taxon>Glomeromycotina</taxon>
        <taxon>Glomeromycetes</taxon>
        <taxon>Glomerales</taxon>
        <taxon>Glomeraceae</taxon>
        <taxon>Funneliformis</taxon>
    </lineage>
</organism>
<keyword evidence="2" id="KW-1185">Reference proteome</keyword>
<reference evidence="1" key="1">
    <citation type="submission" date="2021-06" db="EMBL/GenBank/DDBJ databases">
        <authorList>
            <person name="Kallberg Y."/>
            <person name="Tangrot J."/>
            <person name="Rosling A."/>
        </authorList>
    </citation>
    <scope>NUCLEOTIDE SEQUENCE</scope>
    <source>
        <strain evidence="1">87-6 pot B 2015</strain>
    </source>
</reference>
<name>A0A9N9HN13_FUNMO</name>